<accession>A0A7S0GDP1</accession>
<sequence>MVTRNRIGCLDKWKSMCNAAEDNGGDVTEKWSRDEIFKLKKCIMTQREIPIKNPSDDDVTNMKMADLVVDCRRKHKTLGQGIRWDMIGEKMVTKNITGCRNKWATICKSADRGMIFDEGKKDNVDAVDQGVMVVKDREDNV</sequence>
<organism evidence="1">
    <name type="scientific">Proboscia inermis</name>
    <dbReference type="NCBI Taxonomy" id="420281"/>
    <lineage>
        <taxon>Eukaryota</taxon>
        <taxon>Sar</taxon>
        <taxon>Stramenopiles</taxon>
        <taxon>Ochrophyta</taxon>
        <taxon>Bacillariophyta</taxon>
        <taxon>Coscinodiscophyceae</taxon>
        <taxon>Rhizosoleniophycidae</taxon>
        <taxon>Rhizosoleniales</taxon>
        <taxon>Rhizosoleniaceae</taxon>
        <taxon>Proboscia</taxon>
    </lineage>
</organism>
<evidence type="ECO:0008006" key="2">
    <source>
        <dbReference type="Google" id="ProtNLM"/>
    </source>
</evidence>
<dbReference type="AlphaFoldDB" id="A0A7S0GDP1"/>
<protein>
    <recommendedName>
        <fullName evidence="2">Myb-like domain-containing protein</fullName>
    </recommendedName>
</protein>
<dbReference type="Gene3D" id="1.10.10.60">
    <property type="entry name" value="Homeodomain-like"/>
    <property type="match status" value="1"/>
</dbReference>
<reference evidence="1" key="1">
    <citation type="submission" date="2021-01" db="EMBL/GenBank/DDBJ databases">
        <authorList>
            <person name="Corre E."/>
            <person name="Pelletier E."/>
            <person name="Niang G."/>
            <person name="Scheremetjew M."/>
            <person name="Finn R."/>
            <person name="Kale V."/>
            <person name="Holt S."/>
            <person name="Cochrane G."/>
            <person name="Meng A."/>
            <person name="Brown T."/>
            <person name="Cohen L."/>
        </authorList>
    </citation>
    <scope>NUCLEOTIDE SEQUENCE</scope>
    <source>
        <strain evidence="1">CCAP1064/1</strain>
    </source>
</reference>
<gene>
    <name evidence="1" type="ORF">PINE0816_LOCUS6859</name>
</gene>
<evidence type="ECO:0000313" key="1">
    <source>
        <dbReference type="EMBL" id="CAD8410736.1"/>
    </source>
</evidence>
<dbReference type="EMBL" id="HBEL01014336">
    <property type="protein sequence ID" value="CAD8410736.1"/>
    <property type="molecule type" value="Transcribed_RNA"/>
</dbReference>
<name>A0A7S0GDP1_9STRA</name>
<proteinExistence type="predicted"/>